<dbReference type="PROSITE" id="PS51257">
    <property type="entry name" value="PROKAR_LIPOPROTEIN"/>
    <property type="match status" value="1"/>
</dbReference>
<dbReference type="Proteomes" id="UP000074108">
    <property type="component" value="Unassembled WGS sequence"/>
</dbReference>
<accession>A0A147K862</accession>
<dbReference type="EMBL" id="LDYG01000028">
    <property type="protein sequence ID" value="KUP06399.1"/>
    <property type="molecule type" value="Genomic_DNA"/>
</dbReference>
<keyword evidence="2" id="KW-1185">Reference proteome</keyword>
<protein>
    <recommendedName>
        <fullName evidence="3">ATP-binding domain of ThiL/HypE-like (N-terminal domain) family protein</fullName>
    </recommendedName>
</protein>
<dbReference type="OrthoDB" id="9805740at2"/>
<reference evidence="1 2" key="1">
    <citation type="journal article" date="2016" name="Front. Microbiol.">
        <title>Microevolution Analysis of Bacillus coahuilensis Unveils Differences in Phosphorus Acquisition Strategies and Their Regulation.</title>
        <authorList>
            <person name="Gomez-Lunar Z."/>
            <person name="Hernandez-Gonzalez I."/>
            <person name="Rodriguez-Torres M.D."/>
            <person name="Souza V."/>
            <person name="Olmedo-Alvarez G."/>
        </authorList>
    </citation>
    <scope>NUCLEOTIDE SEQUENCE [LARGE SCALE GENOMIC DNA]</scope>
    <source>
        <strain evidence="2">p1.1.43</strain>
    </source>
</reference>
<dbReference type="RefSeq" id="WP_059350960.1">
    <property type="nucleotide sequence ID" value="NZ_LDYG01000028.1"/>
</dbReference>
<evidence type="ECO:0000313" key="1">
    <source>
        <dbReference type="EMBL" id="KUP06399.1"/>
    </source>
</evidence>
<evidence type="ECO:0000313" key="2">
    <source>
        <dbReference type="Proteomes" id="UP000074108"/>
    </source>
</evidence>
<sequence>MRDIITLPSHQLIISCDNSGGIGQKDEDVVRVENSQVAYYTFRVAVMECISAGGAPQCVILQNFSGTKAWNEYVTGIKKGMEELELELPITGSTETNMPLLQSGIGITIIGIKTKTINSTFNPELHELAIIGKPLVGDEVLHQANEIAPMQVFKKFTELSQVLYTVPVGSKGIAFEIEQILLYKNSIHSDLDLTKSSGPSTCFIAGYNKEIADDIKLLAEKYIHPIIVLPID</sequence>
<proteinExistence type="predicted"/>
<dbReference type="AlphaFoldDB" id="A0A147K862"/>
<gene>
    <name evidence="1" type="ORF">Q75_07600</name>
</gene>
<organism evidence="1 2">
    <name type="scientific">Bacillus coahuilensis p1.1.43</name>
    <dbReference type="NCBI Taxonomy" id="1150625"/>
    <lineage>
        <taxon>Bacteria</taxon>
        <taxon>Bacillati</taxon>
        <taxon>Bacillota</taxon>
        <taxon>Bacilli</taxon>
        <taxon>Bacillales</taxon>
        <taxon>Bacillaceae</taxon>
        <taxon>Bacillus</taxon>
    </lineage>
</organism>
<dbReference type="STRING" id="1150625.Q75_07600"/>
<comment type="caution">
    <text evidence="1">The sequence shown here is derived from an EMBL/GenBank/DDBJ whole genome shotgun (WGS) entry which is preliminary data.</text>
</comment>
<name>A0A147K862_9BACI</name>
<dbReference type="PATRIC" id="fig|1150625.3.peg.1602"/>
<evidence type="ECO:0008006" key="3">
    <source>
        <dbReference type="Google" id="ProtNLM"/>
    </source>
</evidence>